<keyword evidence="2" id="KW-0067">ATP-binding</keyword>
<dbReference type="Gene3D" id="3.30.565.60">
    <property type="match status" value="1"/>
</dbReference>
<dbReference type="InterPro" id="IPR036390">
    <property type="entry name" value="WH_DNA-bd_sf"/>
</dbReference>
<evidence type="ECO:0000313" key="2">
    <source>
        <dbReference type="EMBL" id="MBB5265441.1"/>
    </source>
</evidence>
<dbReference type="AlphaFoldDB" id="A0A7W8HBI8"/>
<dbReference type="Pfam" id="PF04326">
    <property type="entry name" value="SLFN_AlbA_2"/>
    <property type="match status" value="1"/>
</dbReference>
<accession>A0A7W8HBI8</accession>
<dbReference type="PANTHER" id="PTHR30595">
    <property type="entry name" value="GLPR-RELATED TRANSCRIPTIONAL REPRESSOR"/>
    <property type="match status" value="1"/>
</dbReference>
<proteinExistence type="predicted"/>
<sequence length="453" mass="50747">MNEGDGSMLFRESETIELKEVVVDEIKKEIIAFANCDGGKLYIGVQDDGTVVGVDDPDGVSLQISNMVRDAIKPDVTMFVHYKTIEENGKEIVAVDIQRGTDRPYYLAKKGMRPEGVYVRQGYSSVPATDTAIRRMIKETDGDRFEAMRSLNQELTFEAAKKEFDLRNVEFGPQQMRTLKLVDQDNLYSNLGLLLSDQCVHTIKVAVFQGTDQTVFKDRREFSGSLLRQMNEVYDFIDFRNQTRATIEKLLRIDVRDYPEIAVREALLNLLVHRDYSFSASAFISIYADRIEFVSIGGLMPGIDLEDIMVGISVCRNQDLANVFYRLHLIEAYGTGMGKIMKAYEGMVEKPVIETTKNAFKIILPNINAKYEKGAESVLPAEPSAHTPVGTPLSAGEEKVLEYARTHGAVTRNEVMGLLEVSISTAARVLKKLVKSNLLKQNGKGRGTNYIPL</sequence>
<evidence type="ECO:0000313" key="3">
    <source>
        <dbReference type="Proteomes" id="UP000543642"/>
    </source>
</evidence>
<feature type="domain" description="Schlafen AlbA-2" evidence="1">
    <location>
        <begin position="12"/>
        <end position="128"/>
    </location>
</feature>
<dbReference type="InterPro" id="IPR007421">
    <property type="entry name" value="Schlafen_AlbA_2_dom"/>
</dbReference>
<dbReference type="Pfam" id="PF13749">
    <property type="entry name" value="HATPase_c_4"/>
    <property type="match status" value="1"/>
</dbReference>
<evidence type="ECO:0000259" key="1">
    <source>
        <dbReference type="Pfam" id="PF04326"/>
    </source>
</evidence>
<comment type="caution">
    <text evidence="2">The sequence shown here is derived from an EMBL/GenBank/DDBJ whole genome shotgun (WGS) entry which is preliminary data.</text>
</comment>
<dbReference type="Proteomes" id="UP000543642">
    <property type="component" value="Unassembled WGS sequence"/>
</dbReference>
<dbReference type="Gene3D" id="3.30.950.30">
    <property type="entry name" value="Schlafen, AAA domain"/>
    <property type="match status" value="1"/>
</dbReference>
<dbReference type="InterPro" id="IPR038461">
    <property type="entry name" value="Schlafen_AlbA_2_dom_sf"/>
</dbReference>
<dbReference type="PANTHER" id="PTHR30595:SF6">
    <property type="entry name" value="SCHLAFEN ALBA-2 DOMAIN-CONTAINING PROTEIN"/>
    <property type="match status" value="1"/>
</dbReference>
<dbReference type="EC" id="3.6.4.12" evidence="2"/>
<organism evidence="2 3">
    <name type="scientific">Catenibacillus scindens</name>
    <dbReference type="NCBI Taxonomy" id="673271"/>
    <lineage>
        <taxon>Bacteria</taxon>
        <taxon>Bacillati</taxon>
        <taxon>Bacillota</taxon>
        <taxon>Clostridia</taxon>
        <taxon>Lachnospirales</taxon>
        <taxon>Lachnospiraceae</taxon>
        <taxon>Catenibacillus</taxon>
    </lineage>
</organism>
<dbReference type="GO" id="GO:0016787">
    <property type="term" value="F:hydrolase activity"/>
    <property type="evidence" value="ECO:0007669"/>
    <property type="project" value="UniProtKB-KW"/>
</dbReference>
<keyword evidence="2" id="KW-0547">Nucleotide-binding</keyword>
<keyword evidence="2" id="KW-0347">Helicase</keyword>
<gene>
    <name evidence="2" type="ORF">HNP82_002587</name>
</gene>
<keyword evidence="2" id="KW-0378">Hydrolase</keyword>
<protein>
    <submittedName>
        <fullName evidence="2">ATP-dependent DNA helicase RecG</fullName>
        <ecNumber evidence="2">3.6.4.12</ecNumber>
    </submittedName>
</protein>
<dbReference type="SUPFAM" id="SSF46785">
    <property type="entry name" value="Winged helix' DNA-binding domain"/>
    <property type="match status" value="1"/>
</dbReference>
<dbReference type="GO" id="GO:0003678">
    <property type="term" value="F:DNA helicase activity"/>
    <property type="evidence" value="ECO:0007669"/>
    <property type="project" value="UniProtKB-EC"/>
</dbReference>
<keyword evidence="3" id="KW-1185">Reference proteome</keyword>
<name>A0A7W8HBI8_9FIRM</name>
<reference evidence="2 3" key="1">
    <citation type="submission" date="2020-08" db="EMBL/GenBank/DDBJ databases">
        <title>Genomic Encyclopedia of Type Strains, Phase IV (KMG-IV): sequencing the most valuable type-strain genomes for metagenomic binning, comparative biology and taxonomic classification.</title>
        <authorList>
            <person name="Goeker M."/>
        </authorList>
    </citation>
    <scope>NUCLEOTIDE SEQUENCE [LARGE SCALE GENOMIC DNA]</scope>
    <source>
        <strain evidence="2 3">DSM 106146</strain>
    </source>
</reference>
<dbReference type="InterPro" id="IPR038475">
    <property type="entry name" value="RecG_C_sf"/>
</dbReference>
<dbReference type="Gene3D" id="1.10.10.10">
    <property type="entry name" value="Winged helix-like DNA-binding domain superfamily/Winged helix DNA-binding domain"/>
    <property type="match status" value="1"/>
</dbReference>
<dbReference type="InterPro" id="IPR036388">
    <property type="entry name" value="WH-like_DNA-bd_sf"/>
</dbReference>
<dbReference type="EMBL" id="JACHFW010000011">
    <property type="protein sequence ID" value="MBB5265441.1"/>
    <property type="molecule type" value="Genomic_DNA"/>
</dbReference>